<reference evidence="4 5" key="1">
    <citation type="journal article" date="2022" name="Nat. Ecol. Evol.">
        <title>A masculinizing supergene underlies an exaggerated male reproductive morph in a spider.</title>
        <authorList>
            <person name="Hendrickx F."/>
            <person name="De Corte Z."/>
            <person name="Sonet G."/>
            <person name="Van Belleghem S.M."/>
            <person name="Kostlbacher S."/>
            <person name="Vangestel C."/>
        </authorList>
    </citation>
    <scope>NUCLEOTIDE SEQUENCE [LARGE SCALE GENOMIC DNA]</scope>
    <source>
        <strain evidence="4">W744_W776</strain>
    </source>
</reference>
<keyword evidence="1" id="KW-0808">Transferase</keyword>
<dbReference type="GO" id="GO:0016308">
    <property type="term" value="F:1-phosphatidylinositol-4-phosphate 5-kinase activity"/>
    <property type="evidence" value="ECO:0007669"/>
    <property type="project" value="TreeGrafter"/>
</dbReference>
<gene>
    <name evidence="4" type="ORF">JTE90_021340</name>
</gene>
<dbReference type="InterPro" id="IPR023610">
    <property type="entry name" value="PInositol-4/5-P-5/4-kinase"/>
</dbReference>
<evidence type="ECO:0000259" key="3">
    <source>
        <dbReference type="PROSITE" id="PS51455"/>
    </source>
</evidence>
<dbReference type="Gene3D" id="3.30.800.10">
    <property type="entry name" value="Phosphatidylinositol Phosphate Kinase II Beta"/>
    <property type="match status" value="1"/>
</dbReference>
<name>A0AAV6TXM5_9ARAC</name>
<keyword evidence="1" id="KW-0418">Kinase</keyword>
<dbReference type="InterPro" id="IPR027484">
    <property type="entry name" value="PInositol-4-P-5-kinase_N"/>
</dbReference>
<dbReference type="SUPFAM" id="SSF56104">
    <property type="entry name" value="SAICAR synthase-like"/>
    <property type="match status" value="1"/>
</dbReference>
<dbReference type="SMART" id="SM00330">
    <property type="entry name" value="PIPKc"/>
    <property type="match status" value="1"/>
</dbReference>
<proteinExistence type="predicted"/>
<dbReference type="PANTHER" id="PTHR23086:SF101">
    <property type="entry name" value="LP03320P-RELATED"/>
    <property type="match status" value="1"/>
</dbReference>
<comment type="caution">
    <text evidence="4">The sequence shown here is derived from an EMBL/GenBank/DDBJ whole genome shotgun (WGS) entry which is preliminary data.</text>
</comment>
<evidence type="ECO:0000313" key="4">
    <source>
        <dbReference type="EMBL" id="KAG8176237.1"/>
    </source>
</evidence>
<keyword evidence="1" id="KW-0547">Nucleotide-binding</keyword>
<feature type="coiled-coil region" evidence="2">
    <location>
        <begin position="2"/>
        <end position="29"/>
    </location>
</feature>
<dbReference type="GO" id="GO:0005886">
    <property type="term" value="C:plasma membrane"/>
    <property type="evidence" value="ECO:0007669"/>
    <property type="project" value="TreeGrafter"/>
</dbReference>
<evidence type="ECO:0000313" key="5">
    <source>
        <dbReference type="Proteomes" id="UP000827092"/>
    </source>
</evidence>
<evidence type="ECO:0000256" key="2">
    <source>
        <dbReference type="SAM" id="Coils"/>
    </source>
</evidence>
<dbReference type="PROSITE" id="PS51455">
    <property type="entry name" value="PIPK"/>
    <property type="match status" value="1"/>
</dbReference>
<dbReference type="Proteomes" id="UP000827092">
    <property type="component" value="Unassembled WGS sequence"/>
</dbReference>
<dbReference type="InterPro" id="IPR002498">
    <property type="entry name" value="PInositol-4-P-4/5-kinase_core"/>
</dbReference>
<evidence type="ECO:0000256" key="1">
    <source>
        <dbReference type="PROSITE-ProRule" id="PRU00781"/>
    </source>
</evidence>
<dbReference type="Pfam" id="PF01504">
    <property type="entry name" value="PIP5K"/>
    <property type="match status" value="1"/>
</dbReference>
<sequence length="468" mass="53945">MLNKSIKRLRNIRKRKTSLKEDKASLLERIVMDDGDCKSILEGNFSDSKEIVEGNNFITKQNEKTTQSGNIFKSQDKLALPIEHLEPKSIESKVLYIDIEEEIDLDLVQLGIKLSLEDVSKMPFNNKLIDAKINKTVKNPKFEKLDFKFIAHSPIAFHIFRESFGIHTHDLMRSVCDNPFLQIPSYDKRYSKAFTTMDGQYMFRMCSKEEAFFLKCIFQGYFLNFTHHIESLLPKYFGLFSYTRTTKEVWMLLMNNYLPTCINFQDLYFIKGSINSERRSGKKDGQYESYVAVSGNKPLKDLDFLENCPDGYFLSEETHKRLMKTISRDCKMLESFGITNYSLVLCACSPSRLTKIQRNEGQQAIPVVEQVISKALDGNPIGIDVAQPYAALSSKGEKVYLFLSFANILHNYDFIRKFESLTHGGKSKSYVYENTTVPVISTDIYSSRFQSFLKNSVLKCLHITFPLN</sequence>
<protein>
    <recommendedName>
        <fullName evidence="3">PIPK domain-containing protein</fullName>
    </recommendedName>
</protein>
<keyword evidence="1" id="KW-0067">ATP-binding</keyword>
<dbReference type="GO" id="GO:0005524">
    <property type="term" value="F:ATP binding"/>
    <property type="evidence" value="ECO:0007669"/>
    <property type="project" value="UniProtKB-UniRule"/>
</dbReference>
<feature type="domain" description="PIPK" evidence="3">
    <location>
        <begin position="86"/>
        <end position="457"/>
    </location>
</feature>
<dbReference type="PANTHER" id="PTHR23086">
    <property type="entry name" value="PHOSPHATIDYLINOSITOL-4-PHOSPHATE 5-KINASE"/>
    <property type="match status" value="1"/>
</dbReference>
<keyword evidence="5" id="KW-1185">Reference proteome</keyword>
<dbReference type="EMBL" id="JAFNEN010000903">
    <property type="protein sequence ID" value="KAG8176237.1"/>
    <property type="molecule type" value="Genomic_DNA"/>
</dbReference>
<dbReference type="AlphaFoldDB" id="A0AAV6TXM5"/>
<dbReference type="InterPro" id="IPR027483">
    <property type="entry name" value="PInositol-4-P-4/5-kinase_C_sf"/>
</dbReference>
<dbReference type="Gene3D" id="3.30.810.10">
    <property type="entry name" value="2-Layer Sandwich"/>
    <property type="match status" value="1"/>
</dbReference>
<keyword evidence="2" id="KW-0175">Coiled coil</keyword>
<organism evidence="4 5">
    <name type="scientific">Oedothorax gibbosus</name>
    <dbReference type="NCBI Taxonomy" id="931172"/>
    <lineage>
        <taxon>Eukaryota</taxon>
        <taxon>Metazoa</taxon>
        <taxon>Ecdysozoa</taxon>
        <taxon>Arthropoda</taxon>
        <taxon>Chelicerata</taxon>
        <taxon>Arachnida</taxon>
        <taxon>Araneae</taxon>
        <taxon>Araneomorphae</taxon>
        <taxon>Entelegynae</taxon>
        <taxon>Araneoidea</taxon>
        <taxon>Linyphiidae</taxon>
        <taxon>Erigoninae</taxon>
        <taxon>Oedothorax</taxon>
    </lineage>
</organism>
<dbReference type="GO" id="GO:0046854">
    <property type="term" value="P:phosphatidylinositol phosphate biosynthetic process"/>
    <property type="evidence" value="ECO:0007669"/>
    <property type="project" value="TreeGrafter"/>
</dbReference>
<accession>A0AAV6TXM5</accession>